<organism evidence="4 5">
    <name type="scientific">Larkinella arboricola</name>
    <dbReference type="NCBI Taxonomy" id="643671"/>
    <lineage>
        <taxon>Bacteria</taxon>
        <taxon>Pseudomonadati</taxon>
        <taxon>Bacteroidota</taxon>
        <taxon>Cytophagia</taxon>
        <taxon>Cytophagales</taxon>
        <taxon>Spirosomataceae</taxon>
        <taxon>Larkinella</taxon>
    </lineage>
</organism>
<feature type="transmembrane region" description="Helical" evidence="3">
    <location>
        <begin position="142"/>
        <end position="162"/>
    </location>
</feature>
<feature type="region of interest" description="Disordered" evidence="2">
    <location>
        <begin position="1"/>
        <end position="24"/>
    </location>
</feature>
<dbReference type="Proteomes" id="UP000248790">
    <property type="component" value="Unassembled WGS sequence"/>
</dbReference>
<dbReference type="OrthoDB" id="959236at2"/>
<gene>
    <name evidence="4" type="ORF">LX87_05181</name>
</gene>
<feature type="transmembrane region" description="Helical" evidence="3">
    <location>
        <begin position="198"/>
        <end position="223"/>
    </location>
</feature>
<proteinExistence type="predicted"/>
<evidence type="ECO:0000256" key="2">
    <source>
        <dbReference type="SAM" id="MobiDB-lite"/>
    </source>
</evidence>
<dbReference type="AlphaFoldDB" id="A0A327WKB1"/>
<feature type="coiled-coil region" evidence="1">
    <location>
        <begin position="30"/>
        <end position="109"/>
    </location>
</feature>
<evidence type="ECO:0000256" key="1">
    <source>
        <dbReference type="SAM" id="Coils"/>
    </source>
</evidence>
<dbReference type="RefSeq" id="WP_111631186.1">
    <property type="nucleotide sequence ID" value="NZ_QLMC01000008.1"/>
</dbReference>
<keyword evidence="5" id="KW-1185">Reference proteome</keyword>
<evidence type="ECO:0000313" key="4">
    <source>
        <dbReference type="EMBL" id="RAJ92213.1"/>
    </source>
</evidence>
<evidence type="ECO:0000313" key="5">
    <source>
        <dbReference type="Proteomes" id="UP000248790"/>
    </source>
</evidence>
<reference evidence="4 5" key="1">
    <citation type="submission" date="2018-06" db="EMBL/GenBank/DDBJ databases">
        <title>Genomic Encyclopedia of Archaeal and Bacterial Type Strains, Phase II (KMG-II): from individual species to whole genera.</title>
        <authorList>
            <person name="Goeker M."/>
        </authorList>
    </citation>
    <scope>NUCLEOTIDE SEQUENCE [LARGE SCALE GENOMIC DNA]</scope>
    <source>
        <strain evidence="4 5">DSM 21851</strain>
    </source>
</reference>
<keyword evidence="3" id="KW-0812">Transmembrane</keyword>
<dbReference type="EMBL" id="QLMC01000008">
    <property type="protein sequence ID" value="RAJ92213.1"/>
    <property type="molecule type" value="Genomic_DNA"/>
</dbReference>
<evidence type="ECO:0000256" key="3">
    <source>
        <dbReference type="SAM" id="Phobius"/>
    </source>
</evidence>
<accession>A0A327WKB1</accession>
<sequence length="268" mass="30423">MKPQVTSGPIVASETQKTTVTTGRIDAAPTDALQEKKALAQQAIMEAEAELQRIHEEEQAEAQAARAQMLAVREGHLIDAEGIRQLARHETDEEEKKKLLRIARQSEEEAYRIGAALGLDQKQLAEGLAEQKPKQPFLKRPVVAMLQVAGILLAISFCYNRFNQFHKSILKLNESLPMEQHLQPYDLTSIQKFFFEKLVVFTDLPVALLILFMIVPFVGFYVLPFVKSKKDFYTEFYEDLTPWQRSLITTAFCLGLLFYLALSHSVKP</sequence>
<keyword evidence="1" id="KW-0175">Coiled coil</keyword>
<keyword evidence="3" id="KW-0472">Membrane</keyword>
<name>A0A327WKB1_LARAB</name>
<comment type="caution">
    <text evidence="4">The sequence shown here is derived from an EMBL/GenBank/DDBJ whole genome shotgun (WGS) entry which is preliminary data.</text>
</comment>
<feature type="compositionally biased region" description="Polar residues" evidence="2">
    <location>
        <begin position="1"/>
        <end position="22"/>
    </location>
</feature>
<protein>
    <submittedName>
        <fullName evidence="4">Uncharacterized protein</fullName>
    </submittedName>
</protein>
<feature type="transmembrane region" description="Helical" evidence="3">
    <location>
        <begin position="243"/>
        <end position="262"/>
    </location>
</feature>
<keyword evidence="3" id="KW-1133">Transmembrane helix</keyword>